<dbReference type="InterPro" id="IPR050815">
    <property type="entry name" value="TF_fung"/>
</dbReference>
<feature type="region of interest" description="Disordered" evidence="7">
    <location>
        <begin position="887"/>
        <end position="911"/>
    </location>
</feature>
<dbReference type="PROSITE" id="PS50048">
    <property type="entry name" value="ZN2_CY6_FUNGAL_2"/>
    <property type="match status" value="1"/>
</dbReference>
<evidence type="ECO:0000256" key="5">
    <source>
        <dbReference type="ARBA" id="ARBA00023163"/>
    </source>
</evidence>
<evidence type="ECO:0000259" key="8">
    <source>
        <dbReference type="PROSITE" id="PS50048"/>
    </source>
</evidence>
<gene>
    <name evidence="9" type="ORF">EPUL_000281</name>
</gene>
<keyword evidence="3" id="KW-0805">Transcription regulation</keyword>
<organism evidence="9 10">
    <name type="scientific">Erysiphe pulchra</name>
    <dbReference type="NCBI Taxonomy" id="225359"/>
    <lineage>
        <taxon>Eukaryota</taxon>
        <taxon>Fungi</taxon>
        <taxon>Dikarya</taxon>
        <taxon>Ascomycota</taxon>
        <taxon>Pezizomycotina</taxon>
        <taxon>Leotiomycetes</taxon>
        <taxon>Erysiphales</taxon>
        <taxon>Erysiphaceae</taxon>
        <taxon>Erysiphe</taxon>
    </lineage>
</organism>
<reference evidence="9 10" key="1">
    <citation type="submission" date="2017-10" db="EMBL/GenBank/DDBJ databases">
        <title>Development of genomic resources for the powdery mildew, Erysiphe pulchra.</title>
        <authorList>
            <person name="Wadl P.A."/>
            <person name="Mack B.M."/>
            <person name="Moore G."/>
            <person name="Beltz S.B."/>
        </authorList>
    </citation>
    <scope>NUCLEOTIDE SEQUENCE [LARGE SCALE GENOMIC DNA]</scope>
    <source>
        <strain evidence="9">Cflorida</strain>
    </source>
</reference>
<dbReference type="SMART" id="SM00906">
    <property type="entry name" value="Fungal_trans"/>
    <property type="match status" value="1"/>
</dbReference>
<dbReference type="PANTHER" id="PTHR47338:SF27">
    <property type="entry name" value="ZN(II)2CYS6 TRANSCRIPTION FACTOR (EUROFUNG)"/>
    <property type="match status" value="1"/>
</dbReference>
<protein>
    <recommendedName>
        <fullName evidence="8">Zn(2)-C6 fungal-type domain-containing protein</fullName>
    </recommendedName>
</protein>
<evidence type="ECO:0000256" key="1">
    <source>
        <dbReference type="ARBA" id="ARBA00004123"/>
    </source>
</evidence>
<evidence type="ECO:0000256" key="7">
    <source>
        <dbReference type="SAM" id="MobiDB-lite"/>
    </source>
</evidence>
<dbReference type="Pfam" id="PF04082">
    <property type="entry name" value="Fungal_trans"/>
    <property type="match status" value="1"/>
</dbReference>
<dbReference type="SMART" id="SM00066">
    <property type="entry name" value="GAL4"/>
    <property type="match status" value="1"/>
</dbReference>
<comment type="caution">
    <text evidence="9">The sequence shown here is derived from an EMBL/GenBank/DDBJ whole genome shotgun (WGS) entry which is preliminary data.</text>
</comment>
<dbReference type="GO" id="GO:0005634">
    <property type="term" value="C:nucleus"/>
    <property type="evidence" value="ECO:0007669"/>
    <property type="project" value="UniProtKB-SubCell"/>
</dbReference>
<dbReference type="PRINTS" id="PR00755">
    <property type="entry name" value="AFLATOXINBRP"/>
</dbReference>
<evidence type="ECO:0000313" key="9">
    <source>
        <dbReference type="EMBL" id="POS88139.1"/>
    </source>
</evidence>
<dbReference type="SUPFAM" id="SSF57701">
    <property type="entry name" value="Zn2/Cys6 DNA-binding domain"/>
    <property type="match status" value="1"/>
</dbReference>
<keyword evidence="5" id="KW-0804">Transcription</keyword>
<dbReference type="EMBL" id="PEDP01000027">
    <property type="protein sequence ID" value="POS88139.1"/>
    <property type="molecule type" value="Genomic_DNA"/>
</dbReference>
<dbReference type="PANTHER" id="PTHR47338">
    <property type="entry name" value="ZN(II)2CYS6 TRANSCRIPTION FACTOR (EUROFUNG)-RELATED"/>
    <property type="match status" value="1"/>
</dbReference>
<sequence>MSSGPPSTNFPTCNVVNYRNTKNRGTHVARQTNKCLQDISSSTEKTQAGLIALNNQTDDVLSNPQFSNFTINNFHSISEPRVLSEININNHSILSNNFHNATPNLALNYHTNFNINHGQHRGPDNSFLHLGGTENSFQNIGDSFISGTTAVPPVRFMNETTSCDQLLHARGSSEENKTIFSRTAGSGIEIFKEKYGIKKGVAIDGSHTEVKIKENKQDPIPAWSELKTKAGKERKRLPLACVACRRKKIRCSGEKPACKHCLRSKVPCVYKVTARKSTPRTDYMALLDKRIKRMEERIFKIIPCENHDTNNNPEPRSVVKPKICRTSARNLAGRKRISEEAFEEDLGAWSQATPKPSTDNKTRKMQNIFRNKPEESELMSEGTKELPSEELQKHLAEVFFENIEGQVYHLLHKPSFMDKLRSNSVPPVLILAVCAISARFSTHPLIKKIPYHLRGDNWAAISRSIVLRRYEWPDLTIVISLLLLSLHESGMCQRERSWSFGGMAIRMAFALELHQDLDYDPMNKDTSEKLGFIDKESRKRIMWACFIMDKLESSGRNKPPFISEDVITIQLPVKEKYFIQGVQERTEYLNEKIVNSSSYVADGISDVKSNMDVAAYLIRVIALWGRISLYVHSSLYSQHENMPQSLESIFQSLMEELDTFHETLPEDLKYSMENLSIHNSEGLANQFILLHIYLQQNILFLNRFAILHHGRHNSESTTIKESISVKLEKSFAAAEKISILLEDGDAYFITAPFVGYCAFFASIVHILGVFSDNSSRKSASKKNLATNMNYLLKAKKHWIIFRYMHEYLQDQWKICLDASRSGKDIDSSSFIAFQYNDILDLYSNGAIIFDTIEKKPDFKEETPSDGIVESKVASKIAERERLQNATKPFQNTGAYTSKRKSKKSPPAPLITTSTVNGSYEAKFTPQCTLQNYGQISPITPVNMYDQQQFHNPSYLFPEFQQVHLPQLDRSSNFDPYSCANSETNIHHLTGTLPTWDATQMIDRGSVDSHILSQSSVFSGPWLLPYGIDSAEYSREQNLFTPLHEPENISPKWQQASNC</sequence>
<dbReference type="InterPro" id="IPR001138">
    <property type="entry name" value="Zn2Cys6_DnaBD"/>
</dbReference>
<dbReference type="AlphaFoldDB" id="A0A2S4Q1H1"/>
<keyword evidence="2" id="KW-0479">Metal-binding</keyword>
<dbReference type="InterPro" id="IPR036864">
    <property type="entry name" value="Zn2-C6_fun-type_DNA-bd_sf"/>
</dbReference>
<dbReference type="STRING" id="225359.A0A2S4Q1H1"/>
<keyword evidence="6" id="KW-0539">Nucleus</keyword>
<dbReference type="InterPro" id="IPR007219">
    <property type="entry name" value="XnlR_reg_dom"/>
</dbReference>
<evidence type="ECO:0000256" key="4">
    <source>
        <dbReference type="ARBA" id="ARBA00023026"/>
    </source>
</evidence>
<dbReference type="GO" id="GO:0006351">
    <property type="term" value="P:DNA-templated transcription"/>
    <property type="evidence" value="ECO:0007669"/>
    <property type="project" value="InterPro"/>
</dbReference>
<dbReference type="Pfam" id="PF00172">
    <property type="entry name" value="Zn_clus"/>
    <property type="match status" value="1"/>
</dbReference>
<dbReference type="GO" id="GO:0003677">
    <property type="term" value="F:DNA binding"/>
    <property type="evidence" value="ECO:0007669"/>
    <property type="project" value="InterPro"/>
</dbReference>
<evidence type="ECO:0000256" key="2">
    <source>
        <dbReference type="ARBA" id="ARBA00022723"/>
    </source>
</evidence>
<feature type="domain" description="Zn(2)-C6 fungal-type" evidence="8">
    <location>
        <begin position="240"/>
        <end position="270"/>
    </location>
</feature>
<keyword evidence="10" id="KW-1185">Reference proteome</keyword>
<evidence type="ECO:0000256" key="3">
    <source>
        <dbReference type="ARBA" id="ARBA00023015"/>
    </source>
</evidence>
<accession>A0A2S4Q1H1</accession>
<name>A0A2S4Q1H1_9PEZI</name>
<dbReference type="CDD" id="cd00067">
    <property type="entry name" value="GAL4"/>
    <property type="match status" value="1"/>
</dbReference>
<evidence type="ECO:0000256" key="6">
    <source>
        <dbReference type="ARBA" id="ARBA00023242"/>
    </source>
</evidence>
<dbReference type="PROSITE" id="PS00463">
    <property type="entry name" value="ZN2_CY6_FUNGAL_1"/>
    <property type="match status" value="1"/>
</dbReference>
<dbReference type="GO" id="GO:0000981">
    <property type="term" value="F:DNA-binding transcription factor activity, RNA polymerase II-specific"/>
    <property type="evidence" value="ECO:0007669"/>
    <property type="project" value="InterPro"/>
</dbReference>
<evidence type="ECO:0000313" key="10">
    <source>
        <dbReference type="Proteomes" id="UP000237438"/>
    </source>
</evidence>
<dbReference type="CDD" id="cd12148">
    <property type="entry name" value="fungal_TF_MHR"/>
    <property type="match status" value="1"/>
</dbReference>
<dbReference type="GO" id="GO:0008270">
    <property type="term" value="F:zinc ion binding"/>
    <property type="evidence" value="ECO:0007669"/>
    <property type="project" value="InterPro"/>
</dbReference>
<comment type="subcellular location">
    <subcellularLocation>
        <location evidence="1">Nucleus</location>
    </subcellularLocation>
</comment>
<keyword evidence="4" id="KW-0843">Virulence</keyword>
<dbReference type="OrthoDB" id="39175at2759"/>
<dbReference type="Gene3D" id="4.10.240.10">
    <property type="entry name" value="Zn(2)-C6 fungal-type DNA-binding domain"/>
    <property type="match status" value="1"/>
</dbReference>
<dbReference type="Proteomes" id="UP000237438">
    <property type="component" value="Unassembled WGS sequence"/>
</dbReference>
<proteinExistence type="predicted"/>